<feature type="signal peptide" evidence="1">
    <location>
        <begin position="1"/>
        <end position="19"/>
    </location>
</feature>
<keyword evidence="1" id="KW-0732">Signal</keyword>
<evidence type="ECO:0000256" key="1">
    <source>
        <dbReference type="SAM" id="SignalP"/>
    </source>
</evidence>
<evidence type="ECO:0000313" key="2">
    <source>
        <dbReference type="EMBL" id="KAL1506361.1"/>
    </source>
</evidence>
<dbReference type="AlphaFoldDB" id="A0ABD1EZ90"/>
<comment type="caution">
    <text evidence="2">The sequence shown here is derived from an EMBL/GenBank/DDBJ whole genome shotgun (WGS) entry which is preliminary data.</text>
</comment>
<reference evidence="2 3" key="1">
    <citation type="submission" date="2024-05" db="EMBL/GenBank/DDBJ databases">
        <title>Genetic variation in Jamaican populations of the coffee berry borer (Hypothenemus hampei).</title>
        <authorList>
            <person name="Errbii M."/>
            <person name="Myrie A."/>
        </authorList>
    </citation>
    <scope>NUCLEOTIDE SEQUENCE [LARGE SCALE GENOMIC DNA]</scope>
    <source>
        <strain evidence="2">JA-Hopewell-2020-01-JO</strain>
        <tissue evidence="2">Whole body</tissue>
    </source>
</reference>
<evidence type="ECO:0000313" key="3">
    <source>
        <dbReference type="Proteomes" id="UP001566132"/>
    </source>
</evidence>
<sequence length="268" mass="30316">MFFKVTLSIICVAVFAITALPLNNHASNSTTMMTKLTALGLGNDTFDYNEFILNLEAVVEETQQVALFAIETTIDWAQHFAKVLAVLGVQKNTEQINAIQSSSFQAFESVRHEAFEKNVDVSSCVSMAIENMYTESQTAITQISDKLTELYMTFYNLTTVTYIDPAQDNLEKSYTVRKRIYQCPFNFTDFTPFYVCLTLAAVLEDIVILNDFAIQFNDTATQVGDLLIEYEQAIVYHKNNNIDEFNSTAQSIYDDKFLPCVSNLSYQP</sequence>
<organism evidence="2 3">
    <name type="scientific">Hypothenemus hampei</name>
    <name type="common">Coffee berry borer</name>
    <dbReference type="NCBI Taxonomy" id="57062"/>
    <lineage>
        <taxon>Eukaryota</taxon>
        <taxon>Metazoa</taxon>
        <taxon>Ecdysozoa</taxon>
        <taxon>Arthropoda</taxon>
        <taxon>Hexapoda</taxon>
        <taxon>Insecta</taxon>
        <taxon>Pterygota</taxon>
        <taxon>Neoptera</taxon>
        <taxon>Endopterygota</taxon>
        <taxon>Coleoptera</taxon>
        <taxon>Polyphaga</taxon>
        <taxon>Cucujiformia</taxon>
        <taxon>Curculionidae</taxon>
        <taxon>Scolytinae</taxon>
        <taxon>Hypothenemus</taxon>
    </lineage>
</organism>
<feature type="chain" id="PRO_5044794896" evidence="1">
    <location>
        <begin position="20"/>
        <end position="268"/>
    </location>
</feature>
<protein>
    <submittedName>
        <fullName evidence="2">Uncharacterized protein</fullName>
    </submittedName>
</protein>
<dbReference type="EMBL" id="JBDJPC010000004">
    <property type="protein sequence ID" value="KAL1506361.1"/>
    <property type="molecule type" value="Genomic_DNA"/>
</dbReference>
<keyword evidence="3" id="KW-1185">Reference proteome</keyword>
<proteinExistence type="predicted"/>
<dbReference type="Proteomes" id="UP001566132">
    <property type="component" value="Unassembled WGS sequence"/>
</dbReference>
<gene>
    <name evidence="2" type="ORF">ABEB36_005739</name>
</gene>
<accession>A0ABD1EZ90</accession>
<name>A0ABD1EZ90_HYPHA</name>